<dbReference type="STRING" id="39946.A2Y3E3"/>
<keyword evidence="2" id="KW-1185">Reference proteome</keyword>
<reference evidence="1 2" key="1">
    <citation type="journal article" date="2005" name="PLoS Biol.">
        <title>The genomes of Oryza sativa: a history of duplications.</title>
        <authorList>
            <person name="Yu J."/>
            <person name="Wang J."/>
            <person name="Lin W."/>
            <person name="Li S."/>
            <person name="Li H."/>
            <person name="Zhou J."/>
            <person name="Ni P."/>
            <person name="Dong W."/>
            <person name="Hu S."/>
            <person name="Zeng C."/>
            <person name="Zhang J."/>
            <person name="Zhang Y."/>
            <person name="Li R."/>
            <person name="Xu Z."/>
            <person name="Li S."/>
            <person name="Li X."/>
            <person name="Zheng H."/>
            <person name="Cong L."/>
            <person name="Lin L."/>
            <person name="Yin J."/>
            <person name="Geng J."/>
            <person name="Li G."/>
            <person name="Shi J."/>
            <person name="Liu J."/>
            <person name="Lv H."/>
            <person name="Li J."/>
            <person name="Wang J."/>
            <person name="Deng Y."/>
            <person name="Ran L."/>
            <person name="Shi X."/>
            <person name="Wang X."/>
            <person name="Wu Q."/>
            <person name="Li C."/>
            <person name="Ren X."/>
            <person name="Wang J."/>
            <person name="Wang X."/>
            <person name="Li D."/>
            <person name="Liu D."/>
            <person name="Zhang X."/>
            <person name="Ji Z."/>
            <person name="Zhao W."/>
            <person name="Sun Y."/>
            <person name="Zhang Z."/>
            <person name="Bao J."/>
            <person name="Han Y."/>
            <person name="Dong L."/>
            <person name="Ji J."/>
            <person name="Chen P."/>
            <person name="Wu S."/>
            <person name="Liu J."/>
            <person name="Xiao Y."/>
            <person name="Bu D."/>
            <person name="Tan J."/>
            <person name="Yang L."/>
            <person name="Ye C."/>
            <person name="Zhang J."/>
            <person name="Xu J."/>
            <person name="Zhou Y."/>
            <person name="Yu Y."/>
            <person name="Zhang B."/>
            <person name="Zhuang S."/>
            <person name="Wei H."/>
            <person name="Liu B."/>
            <person name="Lei M."/>
            <person name="Yu H."/>
            <person name="Li Y."/>
            <person name="Xu H."/>
            <person name="Wei S."/>
            <person name="He X."/>
            <person name="Fang L."/>
            <person name="Zhang Z."/>
            <person name="Zhang Y."/>
            <person name="Huang X."/>
            <person name="Su Z."/>
            <person name="Tong W."/>
            <person name="Li J."/>
            <person name="Tong Z."/>
            <person name="Li S."/>
            <person name="Ye J."/>
            <person name="Wang L."/>
            <person name="Fang L."/>
            <person name="Lei T."/>
            <person name="Chen C."/>
            <person name="Chen H."/>
            <person name="Xu Z."/>
            <person name="Li H."/>
            <person name="Huang H."/>
            <person name="Zhang F."/>
            <person name="Xu H."/>
            <person name="Li N."/>
            <person name="Zhao C."/>
            <person name="Li S."/>
            <person name="Dong L."/>
            <person name="Huang Y."/>
            <person name="Li L."/>
            <person name="Xi Y."/>
            <person name="Qi Q."/>
            <person name="Li W."/>
            <person name="Zhang B."/>
            <person name="Hu W."/>
            <person name="Zhang Y."/>
            <person name="Tian X."/>
            <person name="Jiao Y."/>
            <person name="Liang X."/>
            <person name="Jin J."/>
            <person name="Gao L."/>
            <person name="Zheng W."/>
            <person name="Hao B."/>
            <person name="Liu S."/>
            <person name="Wang W."/>
            <person name="Yuan L."/>
            <person name="Cao M."/>
            <person name="McDermott J."/>
            <person name="Samudrala R."/>
            <person name="Wang J."/>
            <person name="Wong G.K."/>
            <person name="Yang H."/>
        </authorList>
    </citation>
    <scope>NUCLEOTIDE SEQUENCE [LARGE SCALE GENOMIC DNA]</scope>
    <source>
        <strain evidence="2">cv. 93-11</strain>
    </source>
</reference>
<name>A2Y3E3_ORYSI</name>
<dbReference type="HOGENOM" id="CLU_2835725_0_0_1"/>
<evidence type="ECO:0000313" key="1">
    <source>
        <dbReference type="EMBL" id="EAY97603.1"/>
    </source>
</evidence>
<gene>
    <name evidence="1" type="ORF">OsI_19529</name>
</gene>
<proteinExistence type="predicted"/>
<accession>A2Y3E3</accession>
<evidence type="ECO:0000313" key="2">
    <source>
        <dbReference type="Proteomes" id="UP000007015"/>
    </source>
</evidence>
<dbReference type="AlphaFoldDB" id="A2Y3E3"/>
<sequence>MAFLHCTPPSLLLPSPPFFLPPPPAAPRCSTALSPSSPPFHPTRLRISLQVSIPELLKDFTHVLLF</sequence>
<organism evidence="1 2">
    <name type="scientific">Oryza sativa subsp. indica</name>
    <name type="common">Rice</name>
    <dbReference type="NCBI Taxonomy" id="39946"/>
    <lineage>
        <taxon>Eukaryota</taxon>
        <taxon>Viridiplantae</taxon>
        <taxon>Streptophyta</taxon>
        <taxon>Embryophyta</taxon>
        <taxon>Tracheophyta</taxon>
        <taxon>Spermatophyta</taxon>
        <taxon>Magnoliopsida</taxon>
        <taxon>Liliopsida</taxon>
        <taxon>Poales</taxon>
        <taxon>Poaceae</taxon>
        <taxon>BOP clade</taxon>
        <taxon>Oryzoideae</taxon>
        <taxon>Oryzeae</taxon>
        <taxon>Oryzinae</taxon>
        <taxon>Oryza</taxon>
        <taxon>Oryza sativa</taxon>
    </lineage>
</organism>
<dbReference type="EMBL" id="CM000130">
    <property type="protein sequence ID" value="EAY97603.1"/>
    <property type="molecule type" value="Genomic_DNA"/>
</dbReference>
<dbReference type="Gramene" id="BGIOSGA019643-TA">
    <property type="protein sequence ID" value="BGIOSGA019643-PA"/>
    <property type="gene ID" value="BGIOSGA019643"/>
</dbReference>
<dbReference type="Proteomes" id="UP000007015">
    <property type="component" value="Chromosome 5"/>
</dbReference>
<protein>
    <submittedName>
        <fullName evidence="1">Uncharacterized protein</fullName>
    </submittedName>
</protein>